<reference evidence="3 4" key="1">
    <citation type="submission" date="2017-03" db="EMBL/GenBank/DDBJ databases">
        <title>WGS assembly of Porphyra umbilicalis.</title>
        <authorList>
            <person name="Brawley S.H."/>
            <person name="Blouin N.A."/>
            <person name="Ficko-Blean E."/>
            <person name="Wheeler G.L."/>
            <person name="Lohr M."/>
            <person name="Goodson H.V."/>
            <person name="Jenkins J.W."/>
            <person name="Blaby-Haas C.E."/>
            <person name="Helliwell K.E."/>
            <person name="Chan C."/>
            <person name="Marriage T."/>
            <person name="Bhattacharya D."/>
            <person name="Klein A.S."/>
            <person name="Badis Y."/>
            <person name="Brodie J."/>
            <person name="Cao Y."/>
            <person name="Collen J."/>
            <person name="Dittami S.M."/>
            <person name="Gachon C.M."/>
            <person name="Green B.R."/>
            <person name="Karpowicz S."/>
            <person name="Kim J.W."/>
            <person name="Kudahl U."/>
            <person name="Lin S."/>
            <person name="Michel G."/>
            <person name="Mittag M."/>
            <person name="Olson B.J."/>
            <person name="Pangilinan J."/>
            <person name="Peng Y."/>
            <person name="Qiu H."/>
            <person name="Shu S."/>
            <person name="Singer J.T."/>
            <person name="Smith A.G."/>
            <person name="Sprecher B.N."/>
            <person name="Wagner V."/>
            <person name="Wang W."/>
            <person name="Wang Z.-Y."/>
            <person name="Yan J."/>
            <person name="Yarish C."/>
            <person name="Zoeuner-Riek S."/>
            <person name="Zhuang Y."/>
            <person name="Zou Y."/>
            <person name="Lindquist E.A."/>
            <person name="Grimwood J."/>
            <person name="Barry K."/>
            <person name="Rokhsar D.S."/>
            <person name="Schmutz J."/>
            <person name="Stiller J.W."/>
            <person name="Grossman A.R."/>
            <person name="Prochnik S.E."/>
        </authorList>
    </citation>
    <scope>NUCLEOTIDE SEQUENCE [LARGE SCALE GENOMIC DNA]</scope>
    <source>
        <strain evidence="3">4086291</strain>
    </source>
</reference>
<keyword evidence="4" id="KW-1185">Reference proteome</keyword>
<organism evidence="3 4">
    <name type="scientific">Porphyra umbilicalis</name>
    <name type="common">Purple laver</name>
    <name type="synonym">Red alga</name>
    <dbReference type="NCBI Taxonomy" id="2786"/>
    <lineage>
        <taxon>Eukaryota</taxon>
        <taxon>Rhodophyta</taxon>
        <taxon>Bangiophyceae</taxon>
        <taxon>Bangiales</taxon>
        <taxon>Bangiaceae</taxon>
        <taxon>Porphyra</taxon>
    </lineage>
</organism>
<accession>A0A1X6PHY7</accession>
<dbReference type="OrthoDB" id="5692at2759"/>
<keyword evidence="2" id="KW-0812">Transmembrane</keyword>
<evidence type="ECO:0008006" key="5">
    <source>
        <dbReference type="Google" id="ProtNLM"/>
    </source>
</evidence>
<feature type="region of interest" description="Disordered" evidence="1">
    <location>
        <begin position="77"/>
        <end position="97"/>
    </location>
</feature>
<keyword evidence="2" id="KW-0472">Membrane</keyword>
<feature type="transmembrane region" description="Helical" evidence="2">
    <location>
        <begin position="6"/>
        <end position="26"/>
    </location>
</feature>
<evidence type="ECO:0000256" key="1">
    <source>
        <dbReference type="SAM" id="MobiDB-lite"/>
    </source>
</evidence>
<evidence type="ECO:0000313" key="3">
    <source>
        <dbReference type="EMBL" id="OSX80346.1"/>
    </source>
</evidence>
<dbReference type="EMBL" id="KV918776">
    <property type="protein sequence ID" value="OSX80346.1"/>
    <property type="molecule type" value="Genomic_DNA"/>
</dbReference>
<dbReference type="SUPFAM" id="SSF57850">
    <property type="entry name" value="RING/U-box"/>
    <property type="match status" value="1"/>
</dbReference>
<gene>
    <name evidence="3" type="ORF">BU14_0053s0011</name>
</gene>
<proteinExistence type="predicted"/>
<sequence length="202" mass="21763">MRVPSDVVYGAFGVTLLVAIVVLVRLMTVLRRQFLAGFLGDRGQPAADAQRASFDSVDSALVLDVLERSAATAITSVSSPPRVSLPEEEAAEAAKRPPLPVSRAELDRLCPPIALPQAKGGEEGTPACAVCLEAMADGHIVRQMPACAHLFHDAPSRRSTKSLLWPHLLSTNSGGSSRRGRWSTKPRTADCMMARHRQLYRA</sequence>
<name>A0A1X6PHY7_PORUM</name>
<dbReference type="Gene3D" id="3.30.40.10">
    <property type="entry name" value="Zinc/RING finger domain, C3HC4 (zinc finger)"/>
    <property type="match status" value="1"/>
</dbReference>
<evidence type="ECO:0000313" key="4">
    <source>
        <dbReference type="Proteomes" id="UP000218209"/>
    </source>
</evidence>
<dbReference type="AlphaFoldDB" id="A0A1X6PHY7"/>
<keyword evidence="2" id="KW-1133">Transmembrane helix</keyword>
<evidence type="ECO:0000256" key="2">
    <source>
        <dbReference type="SAM" id="Phobius"/>
    </source>
</evidence>
<protein>
    <recommendedName>
        <fullName evidence="5">RING-type domain-containing protein</fullName>
    </recommendedName>
</protein>
<dbReference type="Proteomes" id="UP000218209">
    <property type="component" value="Unassembled WGS sequence"/>
</dbReference>
<dbReference type="InterPro" id="IPR013083">
    <property type="entry name" value="Znf_RING/FYVE/PHD"/>
</dbReference>